<keyword evidence="2" id="KW-0472">Membrane</keyword>
<feature type="transmembrane region" description="Helical" evidence="2">
    <location>
        <begin position="107"/>
        <end position="125"/>
    </location>
</feature>
<evidence type="ECO:0000256" key="1">
    <source>
        <dbReference type="SAM" id="MobiDB-lite"/>
    </source>
</evidence>
<reference evidence="4 5" key="1">
    <citation type="journal article" date="2008" name="Int. J. Syst. Evol. Microbiol.">
        <title>Description of Roseateles aquatilis sp. nov. and Roseateles terrae sp. nov., in the class Betaproteobacteria, and emended description of the genus Roseateles.</title>
        <authorList>
            <person name="Gomila M."/>
            <person name="Bowien B."/>
            <person name="Falsen E."/>
            <person name="Moore E.R."/>
            <person name="Lalucat J."/>
        </authorList>
    </citation>
    <scope>NUCLEOTIDE SEQUENCE [LARGE SCALE GENOMIC DNA]</scope>
    <source>
        <strain evidence="4 5">CCUG 48205</strain>
    </source>
</reference>
<evidence type="ECO:0000256" key="2">
    <source>
        <dbReference type="SAM" id="Phobius"/>
    </source>
</evidence>
<comment type="caution">
    <text evidence="4">The sequence shown here is derived from an EMBL/GenBank/DDBJ whole genome shotgun (WGS) entry which is preliminary data.</text>
</comment>
<feature type="domain" description="CAAX prenyl protease 2/Lysostaphin resistance protein A-like" evidence="3">
    <location>
        <begin position="44"/>
        <end position="146"/>
    </location>
</feature>
<evidence type="ECO:0000313" key="5">
    <source>
        <dbReference type="Proteomes" id="UP000197468"/>
    </source>
</evidence>
<dbReference type="GO" id="GO:0004175">
    <property type="term" value="F:endopeptidase activity"/>
    <property type="evidence" value="ECO:0007669"/>
    <property type="project" value="UniProtKB-ARBA"/>
</dbReference>
<name>A0A246ISZ4_9BURK</name>
<organism evidence="4 5">
    <name type="scientific">Roseateles aquatilis</name>
    <dbReference type="NCBI Taxonomy" id="431061"/>
    <lineage>
        <taxon>Bacteria</taxon>
        <taxon>Pseudomonadati</taxon>
        <taxon>Pseudomonadota</taxon>
        <taxon>Betaproteobacteria</taxon>
        <taxon>Burkholderiales</taxon>
        <taxon>Sphaerotilaceae</taxon>
        <taxon>Roseateles</taxon>
    </lineage>
</organism>
<keyword evidence="2" id="KW-1133">Transmembrane helix</keyword>
<proteinExistence type="predicted"/>
<feature type="region of interest" description="Disordered" evidence="1">
    <location>
        <begin position="1"/>
        <end position="20"/>
    </location>
</feature>
<dbReference type="AlphaFoldDB" id="A0A246ISZ4"/>
<protein>
    <recommendedName>
        <fullName evidence="3">CAAX prenyl protease 2/Lysostaphin resistance protein A-like domain-containing protein</fullName>
    </recommendedName>
</protein>
<dbReference type="Pfam" id="PF02517">
    <property type="entry name" value="Rce1-like"/>
    <property type="match status" value="1"/>
</dbReference>
<accession>A0A246ISZ4</accession>
<feature type="transmembrane region" description="Helical" evidence="2">
    <location>
        <begin position="137"/>
        <end position="160"/>
    </location>
</feature>
<gene>
    <name evidence="4" type="ORF">CDN99_26220</name>
</gene>
<keyword evidence="2" id="KW-0812">Transmembrane</keyword>
<dbReference type="Proteomes" id="UP000197468">
    <property type="component" value="Unassembled WGS sequence"/>
</dbReference>
<keyword evidence="5" id="KW-1185">Reference proteome</keyword>
<sequence>MRHRGARPPEPTTFFPRAGTHTQLPCARSAPMPPFLLAPLPWDAAFRQLLLAPCVEEILFRLGLQDLLAGSRADTVRRRAAGLTAIAFGAAHVLAQVAAALPGPPPPLPALSLALATTLPAWWIGRGYRRHRSLPRCIAWHAAFNACWLLLLAPAVLPLLSSP</sequence>
<dbReference type="InterPro" id="IPR003675">
    <property type="entry name" value="Rce1/LyrA-like_dom"/>
</dbReference>
<dbReference type="EMBL" id="NIOF01000021">
    <property type="protein sequence ID" value="OWQ83351.1"/>
    <property type="molecule type" value="Genomic_DNA"/>
</dbReference>
<evidence type="ECO:0000313" key="4">
    <source>
        <dbReference type="EMBL" id="OWQ83351.1"/>
    </source>
</evidence>
<evidence type="ECO:0000259" key="3">
    <source>
        <dbReference type="Pfam" id="PF02517"/>
    </source>
</evidence>
<dbReference type="GO" id="GO:0080120">
    <property type="term" value="P:CAAX-box protein maturation"/>
    <property type="evidence" value="ECO:0007669"/>
    <property type="project" value="UniProtKB-ARBA"/>
</dbReference>
<feature type="transmembrane region" description="Helical" evidence="2">
    <location>
        <begin position="80"/>
        <end position="101"/>
    </location>
</feature>